<dbReference type="InterPro" id="IPR050205">
    <property type="entry name" value="CDPK_Ser/Thr_kinases"/>
</dbReference>
<dbReference type="PROSITE" id="PS00018">
    <property type="entry name" value="EF_HAND_1"/>
    <property type="match status" value="2"/>
</dbReference>
<dbReference type="InterPro" id="IPR018247">
    <property type="entry name" value="EF_Hand_1_Ca_BS"/>
</dbReference>
<dbReference type="GO" id="GO:0005509">
    <property type="term" value="F:calcium ion binding"/>
    <property type="evidence" value="ECO:0007669"/>
    <property type="project" value="InterPro"/>
</dbReference>
<keyword evidence="8" id="KW-0418">Kinase</keyword>
<comment type="catalytic activity">
    <reaction evidence="13">
        <text>L-seryl-[protein] + ATP = O-phospho-L-seryl-[protein] + ADP + H(+)</text>
        <dbReference type="Rhea" id="RHEA:17989"/>
        <dbReference type="Rhea" id="RHEA-COMP:9863"/>
        <dbReference type="Rhea" id="RHEA-COMP:11604"/>
        <dbReference type="ChEBI" id="CHEBI:15378"/>
        <dbReference type="ChEBI" id="CHEBI:29999"/>
        <dbReference type="ChEBI" id="CHEBI:30616"/>
        <dbReference type="ChEBI" id="CHEBI:83421"/>
        <dbReference type="ChEBI" id="CHEBI:456216"/>
        <dbReference type="EC" id="2.7.11.1"/>
    </reaction>
</comment>
<feature type="domain" description="Protein kinase" evidence="16">
    <location>
        <begin position="217"/>
        <end position="478"/>
    </location>
</feature>
<dbReference type="SMART" id="SM00220">
    <property type="entry name" value="S_TKc"/>
    <property type="match status" value="1"/>
</dbReference>
<evidence type="ECO:0000256" key="12">
    <source>
        <dbReference type="ARBA" id="ARBA00047899"/>
    </source>
</evidence>
<dbReference type="InterPro" id="IPR011009">
    <property type="entry name" value="Kinase-like_dom_sf"/>
</dbReference>
<dbReference type="Pfam" id="PF13833">
    <property type="entry name" value="EF-hand_8"/>
    <property type="match status" value="1"/>
</dbReference>
<evidence type="ECO:0000256" key="4">
    <source>
        <dbReference type="ARBA" id="ARBA00022679"/>
    </source>
</evidence>
<evidence type="ECO:0000313" key="18">
    <source>
        <dbReference type="EMBL" id="CAE8741351.1"/>
    </source>
</evidence>
<feature type="domain" description="EF-hand" evidence="17">
    <location>
        <begin position="591"/>
        <end position="626"/>
    </location>
</feature>
<keyword evidence="6" id="KW-0677">Repeat</keyword>
<feature type="compositionally biased region" description="Basic and acidic residues" evidence="15">
    <location>
        <begin position="1"/>
        <end position="10"/>
    </location>
</feature>
<evidence type="ECO:0000256" key="1">
    <source>
        <dbReference type="ARBA" id="ARBA00001946"/>
    </source>
</evidence>
<evidence type="ECO:0000256" key="3">
    <source>
        <dbReference type="ARBA" id="ARBA00022527"/>
    </source>
</evidence>
<dbReference type="SUPFAM" id="SSF56112">
    <property type="entry name" value="Protein kinase-like (PK-like)"/>
    <property type="match status" value="1"/>
</dbReference>
<keyword evidence="4" id="KW-0808">Transferase</keyword>
<evidence type="ECO:0000256" key="13">
    <source>
        <dbReference type="ARBA" id="ARBA00048679"/>
    </source>
</evidence>
<evidence type="ECO:0000259" key="17">
    <source>
        <dbReference type="PROSITE" id="PS50222"/>
    </source>
</evidence>
<comment type="cofactor">
    <cofactor evidence="1">
        <name>Mg(2+)</name>
        <dbReference type="ChEBI" id="CHEBI:18420"/>
    </cofactor>
</comment>
<dbReference type="FunFam" id="3.30.200.20:FF:000315">
    <property type="entry name" value="Calcium-dependent protein kinase 3"/>
    <property type="match status" value="1"/>
</dbReference>
<evidence type="ECO:0000256" key="6">
    <source>
        <dbReference type="ARBA" id="ARBA00022737"/>
    </source>
</evidence>
<evidence type="ECO:0000256" key="2">
    <source>
        <dbReference type="ARBA" id="ARBA00012513"/>
    </source>
</evidence>
<dbReference type="Pfam" id="PF00069">
    <property type="entry name" value="Pkinase"/>
    <property type="match status" value="1"/>
</dbReference>
<organism evidence="18 19">
    <name type="scientific">Polarella glacialis</name>
    <name type="common">Dinoflagellate</name>
    <dbReference type="NCBI Taxonomy" id="89957"/>
    <lineage>
        <taxon>Eukaryota</taxon>
        <taxon>Sar</taxon>
        <taxon>Alveolata</taxon>
        <taxon>Dinophyceae</taxon>
        <taxon>Suessiales</taxon>
        <taxon>Suessiaceae</taxon>
        <taxon>Polarella</taxon>
    </lineage>
</organism>
<feature type="domain" description="EF-hand" evidence="17">
    <location>
        <begin position="561"/>
        <end position="590"/>
    </location>
</feature>
<evidence type="ECO:0000256" key="8">
    <source>
        <dbReference type="ARBA" id="ARBA00022777"/>
    </source>
</evidence>
<name>A0A813LX19_POLGL</name>
<feature type="compositionally biased region" description="Low complexity" evidence="15">
    <location>
        <begin position="24"/>
        <end position="33"/>
    </location>
</feature>
<dbReference type="AlphaFoldDB" id="A0A813LX19"/>
<dbReference type="GO" id="GO:0004674">
    <property type="term" value="F:protein serine/threonine kinase activity"/>
    <property type="evidence" value="ECO:0007669"/>
    <property type="project" value="UniProtKB-KW"/>
</dbReference>
<dbReference type="Gene3D" id="1.10.510.10">
    <property type="entry name" value="Transferase(Phosphotransferase) domain 1"/>
    <property type="match status" value="1"/>
</dbReference>
<keyword evidence="5" id="KW-0479">Metal-binding</keyword>
<evidence type="ECO:0000313" key="19">
    <source>
        <dbReference type="Proteomes" id="UP000626109"/>
    </source>
</evidence>
<gene>
    <name evidence="18" type="ORF">PGLA2088_LOCUS50417</name>
</gene>
<evidence type="ECO:0000256" key="10">
    <source>
        <dbReference type="ARBA" id="ARBA00022840"/>
    </source>
</evidence>
<dbReference type="SMART" id="SM00054">
    <property type="entry name" value="EFh"/>
    <property type="match status" value="4"/>
</dbReference>
<dbReference type="InterPro" id="IPR017441">
    <property type="entry name" value="Protein_kinase_ATP_BS"/>
</dbReference>
<evidence type="ECO:0000256" key="9">
    <source>
        <dbReference type="ARBA" id="ARBA00022837"/>
    </source>
</evidence>
<sequence length="671" mass="75557">MQQASRRLDGSRTPATRGPHHNKNNNNDNNNNKSAGQLRLPPLQKVSSAPQLQKQRPGKEEQRRRQQQHHNSLPRIIQKEGSAVGSQSIVPSPAVAPSVEARQALFEVLSNPNIQKVAQRYYNLQLPDRQSGGRLGFKDLRKVLQDLNQHLGVPMPSSAAAEQLFKRFDFNGDGNLAFEEFFELFVSSLRRTAFDRSVLLGREVFVGQEPGNVWDQYHRIRTLGTGSFGAAHLGRHKRTNEERVIKAVQKSQARLPVEDIEREIMVMLRLDHPHVIRLYGWYEGSSTIYLIMDALKGGTLRDALLQQQSTGHSVEEGWSRNVMSQVLQAMAYCHSMRVIHKDLKDENVMLLKQGFDTGEPFVVIIDLGVAEMFSLSEPRGKLMGGSPMTMAPEVWQGNFGAKCDVWSAGCILFEMLSGGMPFMARSLNPRDWMALHKYGPNWRKVATSSQSRSLCQEMLTFADSARPSMAACLKHPWFSARPDALGLLPAEQLDHLQAFCKESALKRALLMEIAAKLPLDHAERIVKMFNQLDWNKDGGMSQEELCNAFAYVGLRDRALQEKTFQALDVNRDGLLSYSEFAAGVLLGFRDLLEERFEVLFRRHDLNSDGMLSRPECESFLAKVLPLAYREVKQSPEVTLNKLFAGSKAGLLSYEELRSKLLPTATAKITLF</sequence>
<feature type="domain" description="EF-hand" evidence="17">
    <location>
        <begin position="520"/>
        <end position="555"/>
    </location>
</feature>
<reference evidence="18" key="1">
    <citation type="submission" date="2021-02" db="EMBL/GenBank/DDBJ databases">
        <authorList>
            <person name="Dougan E. K."/>
            <person name="Rhodes N."/>
            <person name="Thang M."/>
            <person name="Chan C."/>
        </authorList>
    </citation>
    <scope>NUCLEOTIDE SEQUENCE</scope>
</reference>
<dbReference type="EC" id="2.7.11.1" evidence="2"/>
<dbReference type="PANTHER" id="PTHR24349">
    <property type="entry name" value="SERINE/THREONINE-PROTEIN KINASE"/>
    <property type="match status" value="1"/>
</dbReference>
<comment type="catalytic activity">
    <reaction evidence="12">
        <text>L-threonyl-[protein] + ATP = O-phospho-L-threonyl-[protein] + ADP + H(+)</text>
        <dbReference type="Rhea" id="RHEA:46608"/>
        <dbReference type="Rhea" id="RHEA-COMP:11060"/>
        <dbReference type="Rhea" id="RHEA-COMP:11605"/>
        <dbReference type="ChEBI" id="CHEBI:15378"/>
        <dbReference type="ChEBI" id="CHEBI:30013"/>
        <dbReference type="ChEBI" id="CHEBI:30616"/>
        <dbReference type="ChEBI" id="CHEBI:61977"/>
        <dbReference type="ChEBI" id="CHEBI:456216"/>
        <dbReference type="EC" id="2.7.11.1"/>
    </reaction>
</comment>
<accession>A0A813LX19</accession>
<evidence type="ECO:0000256" key="15">
    <source>
        <dbReference type="SAM" id="MobiDB-lite"/>
    </source>
</evidence>
<dbReference type="PROSITE" id="PS00107">
    <property type="entry name" value="PROTEIN_KINASE_ATP"/>
    <property type="match status" value="1"/>
</dbReference>
<dbReference type="SUPFAM" id="SSF47473">
    <property type="entry name" value="EF-hand"/>
    <property type="match status" value="2"/>
</dbReference>
<dbReference type="GO" id="GO:0005524">
    <property type="term" value="F:ATP binding"/>
    <property type="evidence" value="ECO:0007669"/>
    <property type="project" value="UniProtKB-UniRule"/>
</dbReference>
<feature type="binding site" evidence="14">
    <location>
        <position position="246"/>
    </location>
    <ligand>
        <name>ATP</name>
        <dbReference type="ChEBI" id="CHEBI:30616"/>
    </ligand>
</feature>
<feature type="region of interest" description="Disordered" evidence="15">
    <location>
        <begin position="1"/>
        <end position="76"/>
    </location>
</feature>
<dbReference type="PROSITE" id="PS50011">
    <property type="entry name" value="PROTEIN_KINASE_DOM"/>
    <property type="match status" value="1"/>
</dbReference>
<keyword evidence="10 14" id="KW-0067">ATP-binding</keyword>
<keyword evidence="7 14" id="KW-0547">Nucleotide-binding</keyword>
<feature type="domain" description="EF-hand" evidence="17">
    <location>
        <begin position="156"/>
        <end position="191"/>
    </location>
</feature>
<evidence type="ECO:0000256" key="5">
    <source>
        <dbReference type="ARBA" id="ARBA00022723"/>
    </source>
</evidence>
<dbReference type="PROSITE" id="PS00108">
    <property type="entry name" value="PROTEIN_KINASE_ST"/>
    <property type="match status" value="1"/>
</dbReference>
<dbReference type="InterPro" id="IPR000719">
    <property type="entry name" value="Prot_kinase_dom"/>
</dbReference>
<evidence type="ECO:0000256" key="14">
    <source>
        <dbReference type="PROSITE-ProRule" id="PRU10141"/>
    </source>
</evidence>
<proteinExistence type="inferred from homology"/>
<dbReference type="PROSITE" id="PS50222">
    <property type="entry name" value="EF_HAND_2"/>
    <property type="match status" value="4"/>
</dbReference>
<dbReference type="InterPro" id="IPR008271">
    <property type="entry name" value="Ser/Thr_kinase_AS"/>
</dbReference>
<evidence type="ECO:0000256" key="11">
    <source>
        <dbReference type="ARBA" id="ARBA00024334"/>
    </source>
</evidence>
<comment type="similarity">
    <text evidence="11">Belongs to the protein kinase superfamily. Ser/Thr protein kinase family. CDPK subfamily.</text>
</comment>
<dbReference type="Proteomes" id="UP000626109">
    <property type="component" value="Unassembled WGS sequence"/>
</dbReference>
<comment type="caution">
    <text evidence="18">The sequence shown here is derived from an EMBL/GenBank/DDBJ whole genome shotgun (WGS) entry which is preliminary data.</text>
</comment>
<evidence type="ECO:0000256" key="7">
    <source>
        <dbReference type="ARBA" id="ARBA00022741"/>
    </source>
</evidence>
<keyword evidence="3" id="KW-0723">Serine/threonine-protein kinase</keyword>
<evidence type="ECO:0000259" key="16">
    <source>
        <dbReference type="PROSITE" id="PS50011"/>
    </source>
</evidence>
<dbReference type="EMBL" id="CAJNNW010037373">
    <property type="protein sequence ID" value="CAE8741351.1"/>
    <property type="molecule type" value="Genomic_DNA"/>
</dbReference>
<keyword evidence="9" id="KW-0106">Calcium</keyword>
<dbReference type="InterPro" id="IPR002048">
    <property type="entry name" value="EF_hand_dom"/>
</dbReference>
<dbReference type="Gene3D" id="1.10.238.10">
    <property type="entry name" value="EF-hand"/>
    <property type="match status" value="2"/>
</dbReference>
<dbReference type="Gene3D" id="3.30.200.20">
    <property type="entry name" value="Phosphorylase Kinase, domain 1"/>
    <property type="match status" value="1"/>
</dbReference>
<dbReference type="InterPro" id="IPR011992">
    <property type="entry name" value="EF-hand-dom_pair"/>
</dbReference>
<protein>
    <recommendedName>
        <fullName evidence="2">non-specific serine/threonine protein kinase</fullName>
        <ecNumber evidence="2">2.7.11.1</ecNumber>
    </recommendedName>
</protein>
<dbReference type="Pfam" id="PF13499">
    <property type="entry name" value="EF-hand_7"/>
    <property type="match status" value="1"/>
</dbReference>